<proteinExistence type="predicted"/>
<organism evidence="3 4">
    <name type="scientific">Haloquadratum walsbyi J07HQW1</name>
    <dbReference type="NCBI Taxonomy" id="1238424"/>
    <lineage>
        <taxon>Archaea</taxon>
        <taxon>Methanobacteriati</taxon>
        <taxon>Methanobacteriota</taxon>
        <taxon>Stenosarchaea group</taxon>
        <taxon>Halobacteria</taxon>
        <taxon>Halobacteriales</taxon>
        <taxon>Haloferacaceae</taxon>
        <taxon>Haloquadratum</taxon>
    </lineage>
</organism>
<accession>U1PJR7</accession>
<keyword evidence="2" id="KW-1133">Transmembrane helix</keyword>
<feature type="transmembrane region" description="Helical" evidence="2">
    <location>
        <begin position="195"/>
        <end position="214"/>
    </location>
</feature>
<feature type="compositionally biased region" description="Polar residues" evidence="1">
    <location>
        <begin position="46"/>
        <end position="59"/>
    </location>
</feature>
<feature type="region of interest" description="Disordered" evidence="1">
    <location>
        <begin position="1"/>
        <end position="59"/>
    </location>
</feature>
<sequence length="215" mass="22492">MVERPDRSTVTDKKSGLHSEIDNVTSDNRNPDSTNNTEGDAALGSASESQTESQLGSNSSSRARWQTIARVFIAPIVLPHELAHAAVAVLVGLNPVIRILPQWSGTTVPLGQFDAEIDTSTPTWAIQAVAAAPLAVYLTVAALVGTFISINTAVVLPIILLLSFSASLSTGDIAIISNPAEARQAGAFVVQGSTWQNITIITTPVTTAVVAILLI</sequence>
<feature type="transmembrane region" description="Helical" evidence="2">
    <location>
        <begin position="154"/>
        <end position="175"/>
    </location>
</feature>
<dbReference type="AlphaFoldDB" id="U1PJR7"/>
<dbReference type="HOGENOM" id="CLU_116129_0_0_2"/>
<dbReference type="Proteomes" id="UP000030649">
    <property type="component" value="Unassembled WGS sequence"/>
</dbReference>
<evidence type="ECO:0000313" key="3">
    <source>
        <dbReference type="EMBL" id="ERG92416.1"/>
    </source>
</evidence>
<feature type="transmembrane region" description="Helical" evidence="2">
    <location>
        <begin position="124"/>
        <end position="147"/>
    </location>
</feature>
<protein>
    <submittedName>
        <fullName evidence="3">Uncharacterized protein</fullName>
    </submittedName>
</protein>
<evidence type="ECO:0000256" key="2">
    <source>
        <dbReference type="SAM" id="Phobius"/>
    </source>
</evidence>
<keyword evidence="2" id="KW-0812">Transmembrane</keyword>
<feature type="compositionally biased region" description="Basic and acidic residues" evidence="1">
    <location>
        <begin position="1"/>
        <end position="21"/>
    </location>
</feature>
<dbReference type="EMBL" id="KE356560">
    <property type="protein sequence ID" value="ERG92416.1"/>
    <property type="molecule type" value="Genomic_DNA"/>
</dbReference>
<name>U1PJR7_9EURY</name>
<gene>
    <name evidence="3" type="ORF">J07HQW1_02459</name>
</gene>
<evidence type="ECO:0000313" key="4">
    <source>
        <dbReference type="Proteomes" id="UP000030649"/>
    </source>
</evidence>
<evidence type="ECO:0000256" key="1">
    <source>
        <dbReference type="SAM" id="MobiDB-lite"/>
    </source>
</evidence>
<feature type="transmembrane region" description="Helical" evidence="2">
    <location>
        <begin position="71"/>
        <end position="93"/>
    </location>
</feature>
<keyword evidence="2" id="KW-0472">Membrane</keyword>
<reference evidence="3 4" key="1">
    <citation type="journal article" date="2013" name="PLoS ONE">
        <title>Assembly-driven community genomics of a hypersaline microbial ecosystem.</title>
        <authorList>
            <person name="Podell S."/>
            <person name="Ugalde J.A."/>
            <person name="Narasingarao P."/>
            <person name="Banfield J.F."/>
            <person name="Heidelberg K.B."/>
            <person name="Allen E.E."/>
        </authorList>
    </citation>
    <scope>NUCLEOTIDE SEQUENCE [LARGE SCALE GENOMIC DNA]</scope>
    <source>
        <strain evidence="4">J07HQW1</strain>
    </source>
</reference>
<feature type="compositionally biased region" description="Polar residues" evidence="1">
    <location>
        <begin position="22"/>
        <end position="38"/>
    </location>
</feature>